<comment type="caution">
    <text evidence="1">The sequence shown here is derived from an EMBL/GenBank/DDBJ whole genome shotgun (WGS) entry which is preliminary data.</text>
</comment>
<dbReference type="Proteomes" id="UP001295794">
    <property type="component" value="Unassembled WGS sequence"/>
</dbReference>
<protein>
    <submittedName>
        <fullName evidence="1">Uncharacterized protein</fullName>
    </submittedName>
</protein>
<gene>
    <name evidence="1" type="ORF">MYCIT1_LOCUS1095</name>
</gene>
<dbReference type="AlphaFoldDB" id="A0AAD2GUK7"/>
<accession>A0AAD2GUK7</accession>
<evidence type="ECO:0000313" key="1">
    <source>
        <dbReference type="EMBL" id="CAK5262412.1"/>
    </source>
</evidence>
<evidence type="ECO:0000313" key="2">
    <source>
        <dbReference type="Proteomes" id="UP001295794"/>
    </source>
</evidence>
<proteinExistence type="predicted"/>
<dbReference type="EMBL" id="CAVNYO010000014">
    <property type="protein sequence ID" value="CAK5262412.1"/>
    <property type="molecule type" value="Genomic_DNA"/>
</dbReference>
<keyword evidence="2" id="KW-1185">Reference proteome</keyword>
<organism evidence="1 2">
    <name type="scientific">Mycena citricolor</name>
    <dbReference type="NCBI Taxonomy" id="2018698"/>
    <lineage>
        <taxon>Eukaryota</taxon>
        <taxon>Fungi</taxon>
        <taxon>Dikarya</taxon>
        <taxon>Basidiomycota</taxon>
        <taxon>Agaricomycotina</taxon>
        <taxon>Agaricomycetes</taxon>
        <taxon>Agaricomycetidae</taxon>
        <taxon>Agaricales</taxon>
        <taxon>Marasmiineae</taxon>
        <taxon>Mycenaceae</taxon>
        <taxon>Mycena</taxon>
    </lineage>
</organism>
<name>A0AAD2GUK7_9AGAR</name>
<sequence>MSSPQGMLFVSSEVSPEVTEERLNDWYDNEHVPIRLKVPGLVRIFTLRAPISRRSTSQNSVARYKASDAQVPTWLTLYNCDNVAVVGSEAYTKLAALASDNEKDISSKMIGVSRRVYEQFWSQTAPGVTEEDLPSKFILMGGLDIAAEDEDDLNKWYVEEHIDLIAKVPGWKQCRRYKIVEYNQFGAVKEGKPVCKYLAIHEFDKGGFLETPELRTATGTDWAKRVVSKFVQHELRVFELHKSFKA</sequence>
<reference evidence="1" key="1">
    <citation type="submission" date="2023-11" db="EMBL/GenBank/DDBJ databases">
        <authorList>
            <person name="De Vega J J."/>
            <person name="De Vega J J."/>
        </authorList>
    </citation>
    <scope>NUCLEOTIDE SEQUENCE</scope>
</reference>